<dbReference type="Pfam" id="PF17677">
    <property type="entry name" value="Glyco_hydro38C2"/>
    <property type="match status" value="1"/>
</dbReference>
<protein>
    <recommendedName>
        <fullName evidence="3 10">Alpha-mannosidase</fullName>
        <ecNumber evidence="10">3.2.1.-</ecNumber>
    </recommendedName>
</protein>
<dbReference type="InterPro" id="IPR015341">
    <property type="entry name" value="Glyco_hydro_38_cen"/>
</dbReference>
<evidence type="ECO:0000313" key="13">
    <source>
        <dbReference type="Proteomes" id="UP001367676"/>
    </source>
</evidence>
<dbReference type="SMART" id="SM00872">
    <property type="entry name" value="Alpha-mann_mid"/>
    <property type="match status" value="1"/>
</dbReference>
<dbReference type="Gene3D" id="2.60.40.1180">
    <property type="entry name" value="Golgi alpha-mannosidase II"/>
    <property type="match status" value="1"/>
</dbReference>
<dbReference type="Pfam" id="PF07748">
    <property type="entry name" value="Glyco_hydro_38C"/>
    <property type="match status" value="1"/>
</dbReference>
<dbReference type="InterPro" id="IPR028995">
    <property type="entry name" value="Glyco_hydro_57/38_cen_sf"/>
</dbReference>
<evidence type="ECO:0000256" key="8">
    <source>
        <dbReference type="ARBA" id="ARBA00023180"/>
    </source>
</evidence>
<dbReference type="FunFam" id="1.20.1270.50:FF:000002">
    <property type="entry name" value="Alpha-mannosidase"/>
    <property type="match status" value="1"/>
</dbReference>
<evidence type="ECO:0000256" key="1">
    <source>
        <dbReference type="ARBA" id="ARBA00000365"/>
    </source>
</evidence>
<dbReference type="EMBL" id="JBBCAQ010000010">
    <property type="protein sequence ID" value="KAK7602000.1"/>
    <property type="molecule type" value="Genomic_DNA"/>
</dbReference>
<dbReference type="SUPFAM" id="SSF74650">
    <property type="entry name" value="Galactose mutarotase-like"/>
    <property type="match status" value="1"/>
</dbReference>
<dbReference type="GO" id="GO:0030246">
    <property type="term" value="F:carbohydrate binding"/>
    <property type="evidence" value="ECO:0007669"/>
    <property type="project" value="InterPro"/>
</dbReference>
<comment type="similarity">
    <text evidence="2 10">Belongs to the glycosyl hydrolase 38 family.</text>
</comment>
<evidence type="ECO:0000256" key="2">
    <source>
        <dbReference type="ARBA" id="ARBA00009792"/>
    </source>
</evidence>
<evidence type="ECO:0000256" key="5">
    <source>
        <dbReference type="ARBA" id="ARBA00022801"/>
    </source>
</evidence>
<dbReference type="InterPro" id="IPR037094">
    <property type="entry name" value="Glyco_hydro_38_cen_sf"/>
</dbReference>
<feature type="domain" description="Glycoside hydrolase family 38 central" evidence="11">
    <location>
        <begin position="380"/>
        <end position="453"/>
    </location>
</feature>
<reference evidence="12 13" key="1">
    <citation type="submission" date="2024-03" db="EMBL/GenBank/DDBJ databases">
        <title>Adaptation during the transition from Ophiocordyceps entomopathogen to insect associate is accompanied by gene loss and intensified selection.</title>
        <authorList>
            <person name="Ward C.M."/>
            <person name="Onetto C.A."/>
            <person name="Borneman A.R."/>
        </authorList>
    </citation>
    <scope>NUCLEOTIDE SEQUENCE [LARGE SCALE GENOMIC DNA]</scope>
    <source>
        <strain evidence="12">AWRI1</strain>
        <tissue evidence="12">Single Adult Female</tissue>
    </source>
</reference>
<evidence type="ECO:0000256" key="10">
    <source>
        <dbReference type="RuleBase" id="RU361199"/>
    </source>
</evidence>
<dbReference type="InterPro" id="IPR011682">
    <property type="entry name" value="Glyco_hydro_38_C"/>
</dbReference>
<comment type="catalytic activity">
    <reaction evidence="1">
        <text>Hydrolysis of terminal, non-reducing alpha-D-mannose residues in alpha-D-mannosides.</text>
        <dbReference type="EC" id="3.2.1.24"/>
    </reaction>
</comment>
<keyword evidence="9 10" id="KW-0326">Glycosidase</keyword>
<keyword evidence="5 10" id="KW-0378">Hydrolase</keyword>
<dbReference type="AlphaFoldDB" id="A0AAN9Y923"/>
<dbReference type="FunFam" id="2.60.40.1180:FF:000018">
    <property type="entry name" value="Alpha-mannosidase"/>
    <property type="match status" value="1"/>
</dbReference>
<dbReference type="Pfam" id="PF01074">
    <property type="entry name" value="Glyco_hydro_38N"/>
    <property type="match status" value="1"/>
</dbReference>
<dbReference type="InterPro" id="IPR000602">
    <property type="entry name" value="Glyco_hydro_38_N"/>
</dbReference>
<keyword evidence="6 10" id="KW-0862">Zinc</keyword>
<comment type="cofactor">
    <cofactor evidence="10">
        <name>Zn(2+)</name>
        <dbReference type="ChEBI" id="CHEBI:29105"/>
    </cofactor>
    <text evidence="10">Binds 1 zinc ion per subunit.</text>
</comment>
<organism evidence="12 13">
    <name type="scientific">Parthenolecanium corni</name>
    <dbReference type="NCBI Taxonomy" id="536013"/>
    <lineage>
        <taxon>Eukaryota</taxon>
        <taxon>Metazoa</taxon>
        <taxon>Ecdysozoa</taxon>
        <taxon>Arthropoda</taxon>
        <taxon>Hexapoda</taxon>
        <taxon>Insecta</taxon>
        <taxon>Pterygota</taxon>
        <taxon>Neoptera</taxon>
        <taxon>Paraneoptera</taxon>
        <taxon>Hemiptera</taxon>
        <taxon>Sternorrhyncha</taxon>
        <taxon>Coccoidea</taxon>
        <taxon>Coccidae</taxon>
        <taxon>Parthenolecanium</taxon>
    </lineage>
</organism>
<dbReference type="InterPro" id="IPR041147">
    <property type="entry name" value="GH38_C"/>
</dbReference>
<dbReference type="Pfam" id="PF09261">
    <property type="entry name" value="Alpha-mann_mid"/>
    <property type="match status" value="1"/>
</dbReference>
<evidence type="ECO:0000313" key="12">
    <source>
        <dbReference type="EMBL" id="KAK7602000.1"/>
    </source>
</evidence>
<dbReference type="InterPro" id="IPR013780">
    <property type="entry name" value="Glyco_hydro_b"/>
</dbReference>
<dbReference type="FunFam" id="1.20.1270.50:FF:000003">
    <property type="entry name" value="Alpha-mannosidase"/>
    <property type="match status" value="1"/>
</dbReference>
<dbReference type="PANTHER" id="PTHR11607">
    <property type="entry name" value="ALPHA-MANNOSIDASE"/>
    <property type="match status" value="1"/>
</dbReference>
<dbReference type="PANTHER" id="PTHR11607:SF3">
    <property type="entry name" value="LYSOSOMAL ALPHA-MANNOSIDASE"/>
    <property type="match status" value="1"/>
</dbReference>
<dbReference type="SUPFAM" id="SSF88688">
    <property type="entry name" value="Families 57/38 glycoside transferase middle domain"/>
    <property type="match status" value="1"/>
</dbReference>
<gene>
    <name evidence="12" type="ORF">V9T40_009441</name>
</gene>
<dbReference type="InterPro" id="IPR011330">
    <property type="entry name" value="Glyco_hydro/deAcase_b/a-brl"/>
</dbReference>
<evidence type="ECO:0000256" key="7">
    <source>
        <dbReference type="ARBA" id="ARBA00023157"/>
    </source>
</evidence>
<proteinExistence type="inferred from homology"/>
<evidence type="ECO:0000259" key="11">
    <source>
        <dbReference type="SMART" id="SM00872"/>
    </source>
</evidence>
<evidence type="ECO:0000256" key="4">
    <source>
        <dbReference type="ARBA" id="ARBA00022723"/>
    </source>
</evidence>
<dbReference type="GO" id="GO:0004559">
    <property type="term" value="F:alpha-mannosidase activity"/>
    <property type="evidence" value="ECO:0007669"/>
    <property type="project" value="UniProtKB-EC"/>
</dbReference>
<dbReference type="GO" id="GO:0005764">
    <property type="term" value="C:lysosome"/>
    <property type="evidence" value="ECO:0007669"/>
    <property type="project" value="TreeGrafter"/>
</dbReference>
<evidence type="ECO:0000256" key="6">
    <source>
        <dbReference type="ARBA" id="ARBA00022833"/>
    </source>
</evidence>
<dbReference type="EC" id="3.2.1.-" evidence="10"/>
<evidence type="ECO:0000256" key="3">
    <source>
        <dbReference type="ARBA" id="ARBA00012752"/>
    </source>
</evidence>
<dbReference type="InterPro" id="IPR011013">
    <property type="entry name" value="Gal_mutarotase_sf_dom"/>
</dbReference>
<dbReference type="FunFam" id="3.20.110.10:FF:000001">
    <property type="entry name" value="Alpha-mannosidase"/>
    <property type="match status" value="1"/>
</dbReference>
<dbReference type="GO" id="GO:0046872">
    <property type="term" value="F:metal ion binding"/>
    <property type="evidence" value="ECO:0007669"/>
    <property type="project" value="UniProtKB-KW"/>
</dbReference>
<dbReference type="InterPro" id="IPR027291">
    <property type="entry name" value="Glyco_hydro_38_N_sf"/>
</dbReference>
<dbReference type="CDD" id="cd10810">
    <property type="entry name" value="GH38N_AMII_LAM_like"/>
    <property type="match status" value="1"/>
</dbReference>
<name>A0AAN9Y923_9HEMI</name>
<evidence type="ECO:0000256" key="9">
    <source>
        <dbReference type="ARBA" id="ARBA00023295"/>
    </source>
</evidence>
<keyword evidence="13" id="KW-1185">Reference proteome</keyword>
<accession>A0AAN9Y923</accession>
<sequence>MKFEYAEPILDSDKNTMEALFCAGEIMSILIVNGLYMQIFNFITSEKFQQACHATDPHKINIHMIAHTHDDVGWLKTADQYYYGSNKGHSPAGVQYILDSVASELVKNSARRFVYVETAFFWAWWDELDENDRTTVKTLVEEGRLEFLHGGWCMSDEATPHYSAMIDQMTLGLKFLNDTFGECGRPTTAWQIDPFGHSSEVAIEFAEMGFDGLFVGRIDHDDHKTRKSSKTMEMIWKPDPSLGEAGELFTSVLYDLYTAPPGFCFDVFCSDEPIMDNKKLHGYNVDERVKRFESIMKEYSSVFKSRHVAVTFGNDFTYSVASAWFKNMDKLIKYTNNRSTDFNLLYSTPSCYLQAINSQNLTWPAKEDDDFFPYASDEHSYWTGYFTSRPAFKLFVYYSNNILQMTKQLATVIGEKLFDEEFYFKRAVGISQHHDGVSGTEKQHVTDDYALYLDEGLEKGKQIITEVYRDIYGEQDFPEQNFCTLRNISQCSISESGQSFVVIIYNPLSRRLSFPIKVPVTNDFSHHVYLQNGTEIEIDLVPIPEQVSKIPGRTSKATHDLIFIAKDLPPLGIVSYYIEVEKGKNNPTDKNIQSATNDTVILDNGIIKLVFNKTDGMLQSASKNGVTWPLHQNFYYYNATKGYNYNAESRASGAYIFRPTSTEPQAAASSATITQYQGNNVFEVHQKFNDWISQVVRLYKNVSDIEFEWVVGEIPINDWTGLEVVTKYLTDIPSNGTFYTDSNGRRWMKRIRDYRKYWNLSTSTETVSRNYYPLTSAICLRDSSKQVTVLTDRPEGGTSMRNGEIEIMLHRRLLYDDNKGVVEPLDELAFGKALVVRGRHTLQINNLTAADAAHRFKAVESQYAPISTLSKTPFTRDQWVKNYSTKKFSVITSELPPNVHLLTLERWRKDQILLRLEHLFQANETSEYAKPVNVDIKDLFTLFNVNKITELSLAANWEKSKLQRLRWQSQGSSNKVSEAKDTNTTTLQPMQIRTFLLDVGKK</sequence>
<keyword evidence="7" id="KW-1015">Disulfide bond</keyword>
<dbReference type="SUPFAM" id="SSF88713">
    <property type="entry name" value="Glycoside hydrolase/deacetylase"/>
    <property type="match status" value="1"/>
</dbReference>
<keyword evidence="4 10" id="KW-0479">Metal-binding</keyword>
<comment type="caution">
    <text evidence="12">The sequence shown here is derived from an EMBL/GenBank/DDBJ whole genome shotgun (WGS) entry which is preliminary data.</text>
</comment>
<dbReference type="Gene3D" id="2.70.98.30">
    <property type="entry name" value="Golgi alpha-mannosidase II, domain 4"/>
    <property type="match status" value="1"/>
</dbReference>
<dbReference type="InterPro" id="IPR050843">
    <property type="entry name" value="Glycosyl_Hydrlase_38"/>
</dbReference>
<dbReference type="Proteomes" id="UP001367676">
    <property type="component" value="Unassembled WGS sequence"/>
</dbReference>
<keyword evidence="8" id="KW-0325">Glycoprotein</keyword>
<dbReference type="FunFam" id="2.70.98.30:FF:000003">
    <property type="entry name" value="Alpha-mannosidase"/>
    <property type="match status" value="1"/>
</dbReference>
<dbReference type="Gene3D" id="2.60.40.1360">
    <property type="match status" value="1"/>
</dbReference>
<dbReference type="Gene3D" id="1.20.1270.50">
    <property type="entry name" value="Glycoside hydrolase family 38, central domain"/>
    <property type="match status" value="2"/>
</dbReference>
<dbReference type="GO" id="GO:0006013">
    <property type="term" value="P:mannose metabolic process"/>
    <property type="evidence" value="ECO:0007669"/>
    <property type="project" value="InterPro"/>
</dbReference>
<dbReference type="Gene3D" id="3.20.110.10">
    <property type="entry name" value="Glycoside hydrolase 38, N terminal domain"/>
    <property type="match status" value="1"/>
</dbReference>